<evidence type="ECO:0000259" key="7">
    <source>
        <dbReference type="SMART" id="SM00852"/>
    </source>
</evidence>
<feature type="region of interest" description="Disordered" evidence="6">
    <location>
        <begin position="1"/>
        <end position="25"/>
    </location>
</feature>
<evidence type="ECO:0000256" key="6">
    <source>
        <dbReference type="SAM" id="MobiDB-lite"/>
    </source>
</evidence>
<dbReference type="SMART" id="SM00852">
    <property type="entry name" value="MoCF_biosynth"/>
    <property type="match status" value="1"/>
</dbReference>
<dbReference type="PANTHER" id="PTHR10192">
    <property type="entry name" value="MOLYBDOPTERIN BIOSYNTHESIS PROTEIN"/>
    <property type="match status" value="1"/>
</dbReference>
<keyword evidence="5" id="KW-0479">Metal-binding</keyword>
<dbReference type="Gene3D" id="2.170.190.11">
    <property type="entry name" value="Molybdopterin biosynthesis moea protein, domain 3"/>
    <property type="match status" value="1"/>
</dbReference>
<keyword evidence="5" id="KW-0808">Transferase</keyword>
<dbReference type="Gene3D" id="3.40.980.10">
    <property type="entry name" value="MoaB/Mog-like domain"/>
    <property type="match status" value="1"/>
</dbReference>
<keyword evidence="9" id="KW-1185">Reference proteome</keyword>
<dbReference type="Gene3D" id="3.90.105.10">
    <property type="entry name" value="Molybdopterin biosynthesis moea protein, domain 2"/>
    <property type="match status" value="1"/>
</dbReference>
<evidence type="ECO:0000256" key="2">
    <source>
        <dbReference type="ARBA" id="ARBA00010763"/>
    </source>
</evidence>
<evidence type="ECO:0000313" key="8">
    <source>
        <dbReference type="EMBL" id="GAA2150285.1"/>
    </source>
</evidence>
<gene>
    <name evidence="8" type="ORF">GCM10009760_44570</name>
</gene>
<dbReference type="Gene3D" id="2.40.340.10">
    <property type="entry name" value="MoeA, C-terminal, domain IV"/>
    <property type="match status" value="1"/>
</dbReference>
<evidence type="ECO:0000313" key="9">
    <source>
        <dbReference type="Proteomes" id="UP001422759"/>
    </source>
</evidence>
<evidence type="ECO:0000256" key="4">
    <source>
        <dbReference type="ARBA" id="ARBA00047317"/>
    </source>
</evidence>
<keyword evidence="5" id="KW-0501">Molybdenum cofactor biosynthesis</keyword>
<evidence type="ECO:0000256" key="5">
    <source>
        <dbReference type="RuleBase" id="RU365090"/>
    </source>
</evidence>
<reference evidence="8 9" key="1">
    <citation type="journal article" date="2019" name="Int. J. Syst. Evol. Microbiol.">
        <title>The Global Catalogue of Microorganisms (GCM) 10K type strain sequencing project: providing services to taxonomists for standard genome sequencing and annotation.</title>
        <authorList>
            <consortium name="The Broad Institute Genomics Platform"/>
            <consortium name="The Broad Institute Genome Sequencing Center for Infectious Disease"/>
            <person name="Wu L."/>
            <person name="Ma J."/>
        </authorList>
    </citation>
    <scope>NUCLEOTIDE SEQUENCE [LARGE SCALE GENOMIC DNA]</scope>
    <source>
        <strain evidence="8 9">JCM 14560</strain>
    </source>
</reference>
<protein>
    <recommendedName>
        <fullName evidence="5">Molybdopterin molybdenumtransferase</fullName>
        <ecNumber evidence="5">2.10.1.1</ecNumber>
    </recommendedName>
</protein>
<accession>A0ABN2ZYN5</accession>
<dbReference type="Proteomes" id="UP001422759">
    <property type="component" value="Unassembled WGS sequence"/>
</dbReference>
<dbReference type="InterPro" id="IPR038987">
    <property type="entry name" value="MoeA-like"/>
</dbReference>
<dbReference type="InterPro" id="IPR036135">
    <property type="entry name" value="MoeA_linker/N_sf"/>
</dbReference>
<dbReference type="InterPro" id="IPR036688">
    <property type="entry name" value="MoeA_C_domain_IV_sf"/>
</dbReference>
<comment type="pathway">
    <text evidence="5">Cofactor biosynthesis; molybdopterin biosynthesis.</text>
</comment>
<comment type="similarity">
    <text evidence="2 5">Belongs to the MoeA family.</text>
</comment>
<dbReference type="EMBL" id="BAAANT010000028">
    <property type="protein sequence ID" value="GAA2150285.1"/>
    <property type="molecule type" value="Genomic_DNA"/>
</dbReference>
<dbReference type="InterPro" id="IPR036425">
    <property type="entry name" value="MoaB/Mog-like_dom_sf"/>
</dbReference>
<dbReference type="CDD" id="cd00887">
    <property type="entry name" value="MoeA"/>
    <property type="match status" value="1"/>
</dbReference>
<keyword evidence="3 5" id="KW-0500">Molybdenum</keyword>
<dbReference type="InterPro" id="IPR005110">
    <property type="entry name" value="MoeA_linker/N"/>
</dbReference>
<dbReference type="Pfam" id="PF00994">
    <property type="entry name" value="MoCF_biosynth"/>
    <property type="match status" value="1"/>
</dbReference>
<keyword evidence="5" id="KW-0460">Magnesium</keyword>
<feature type="domain" description="MoaB/Mog" evidence="7">
    <location>
        <begin position="211"/>
        <end position="347"/>
    </location>
</feature>
<dbReference type="InterPro" id="IPR001453">
    <property type="entry name" value="MoaB/Mog_dom"/>
</dbReference>
<organism evidence="8 9">
    <name type="scientific">Kitasatospora kazusensis</name>
    <dbReference type="NCBI Taxonomy" id="407974"/>
    <lineage>
        <taxon>Bacteria</taxon>
        <taxon>Bacillati</taxon>
        <taxon>Actinomycetota</taxon>
        <taxon>Actinomycetes</taxon>
        <taxon>Kitasatosporales</taxon>
        <taxon>Streptomycetaceae</taxon>
        <taxon>Kitasatospora</taxon>
    </lineage>
</organism>
<dbReference type="SUPFAM" id="SSF53218">
    <property type="entry name" value="Molybdenum cofactor biosynthesis proteins"/>
    <property type="match status" value="1"/>
</dbReference>
<dbReference type="PANTHER" id="PTHR10192:SF5">
    <property type="entry name" value="GEPHYRIN"/>
    <property type="match status" value="1"/>
</dbReference>
<comment type="function">
    <text evidence="1 5">Catalyzes the insertion of molybdate into adenylated molybdopterin with the concomitant release of AMP.</text>
</comment>
<evidence type="ECO:0000256" key="3">
    <source>
        <dbReference type="ARBA" id="ARBA00022505"/>
    </source>
</evidence>
<proteinExistence type="inferred from homology"/>
<comment type="caution">
    <text evidence="8">The sequence shown here is derived from an EMBL/GenBank/DDBJ whole genome shotgun (WGS) entry which is preliminary data.</text>
</comment>
<dbReference type="EC" id="2.10.1.1" evidence="5"/>
<evidence type="ECO:0000256" key="1">
    <source>
        <dbReference type="ARBA" id="ARBA00002901"/>
    </source>
</evidence>
<dbReference type="SUPFAM" id="SSF63882">
    <property type="entry name" value="MoeA N-terminal region -like"/>
    <property type="match status" value="1"/>
</dbReference>
<comment type="cofactor">
    <cofactor evidence="5">
        <name>Mg(2+)</name>
        <dbReference type="ChEBI" id="CHEBI:18420"/>
    </cofactor>
</comment>
<sequence length="424" mass="42708">MNGLTALSDVTEAGRPSQRHLTDCSWPQARRAARLAGRRPLPAIEAALADALGHTLAVPLAALTDLPAFDTSAMDGWAVSGPGPWRTVGRVLAGQPCAPIADGEAVEIATGAQLPPGATAVLRREHGRTVPDGGAPAAVATATGQGLGPGLLHALGTGSVPPGQDVRPRGQECRRGEPLLPAGTPVTPAVLGLAAACGHDRLTVHRRPTVELLVLGDELVDSGLPSAGLVRDALGPLLPPWLHAAGAELIGRRHVRDDFGLLRDAVRHSPADVVVTTGGTAAGPVDFLHEALAAAGGRLLVDGVAVRPGHPMLLAELPGGRHLVGLPGNPLAAVAGAVTLALPLLHALSGRPAPEARPETAAVVLPGHPADTRLLPVVRGERGVLPLAFDGPAMLRGLALAEALAVVPPGGLPAGAGVELLATP</sequence>
<name>A0ABN2ZYN5_9ACTN</name>
<comment type="catalytic activity">
    <reaction evidence="4">
        <text>adenylyl-molybdopterin + molybdate = Mo-molybdopterin + AMP + H(+)</text>
        <dbReference type="Rhea" id="RHEA:35047"/>
        <dbReference type="ChEBI" id="CHEBI:15378"/>
        <dbReference type="ChEBI" id="CHEBI:36264"/>
        <dbReference type="ChEBI" id="CHEBI:62727"/>
        <dbReference type="ChEBI" id="CHEBI:71302"/>
        <dbReference type="ChEBI" id="CHEBI:456215"/>
        <dbReference type="EC" id="2.10.1.1"/>
    </reaction>
</comment>
<dbReference type="Pfam" id="PF03453">
    <property type="entry name" value="MoeA_N"/>
    <property type="match status" value="1"/>
</dbReference>